<dbReference type="HAMAP" id="MF_00242">
    <property type="entry name" value="Arg_deiminase"/>
    <property type="match status" value="1"/>
</dbReference>
<keyword evidence="2 3" id="KW-0378">Hydrolase</keyword>
<comment type="catalytic activity">
    <reaction evidence="3">
        <text>L-arginine + H2O = L-citrulline + NH4(+)</text>
        <dbReference type="Rhea" id="RHEA:19597"/>
        <dbReference type="ChEBI" id="CHEBI:15377"/>
        <dbReference type="ChEBI" id="CHEBI:28938"/>
        <dbReference type="ChEBI" id="CHEBI:32682"/>
        <dbReference type="ChEBI" id="CHEBI:57743"/>
        <dbReference type="EC" id="3.5.3.6"/>
    </reaction>
</comment>
<keyword evidence="6" id="KW-1185">Reference proteome</keyword>
<comment type="subcellular location">
    <subcellularLocation>
        <location evidence="3">Cytoplasm</location>
    </subcellularLocation>
</comment>
<dbReference type="GO" id="GO:0016990">
    <property type="term" value="F:arginine deiminase activity"/>
    <property type="evidence" value="ECO:0007669"/>
    <property type="project" value="UniProtKB-UniRule"/>
</dbReference>
<dbReference type="PANTHER" id="PTHR47271:SF2">
    <property type="entry name" value="ARGININE DEIMINASE"/>
    <property type="match status" value="1"/>
</dbReference>
<keyword evidence="3" id="KW-0056">Arginine metabolism</keyword>
<accession>A0A1G7IEJ6</accession>
<evidence type="ECO:0000313" key="6">
    <source>
        <dbReference type="Proteomes" id="UP000198967"/>
    </source>
</evidence>
<keyword evidence="3" id="KW-0963">Cytoplasm</keyword>
<comment type="similarity">
    <text evidence="1 3">Belongs to the arginine deiminase family.</text>
</comment>
<evidence type="ECO:0000256" key="2">
    <source>
        <dbReference type="ARBA" id="ARBA00022801"/>
    </source>
</evidence>
<dbReference type="UniPathway" id="UPA00254">
    <property type="reaction ID" value="UER00364"/>
</dbReference>
<dbReference type="GO" id="GO:0005737">
    <property type="term" value="C:cytoplasm"/>
    <property type="evidence" value="ECO:0007669"/>
    <property type="project" value="UniProtKB-SubCell"/>
</dbReference>
<sequence length="412" mass="45768">MAPMYRVDSEVGTLRQVLLHRPGLELKRLTPSNKDQLLFDDVLWVRRAQEEHDRFAAVLRERGVTVHLFDRLLRETLALPEAKAYALDRIFDDRIYGPLAVDALRNLFDAMDTETLTEHMIGGITKREVLDRIPEPRSVAFHVLGLDEFVLEPLPNHLYTRDTTAWIHGGVAINSMRKQARMRETVHYEAIYRWHPLFARESFALWSDGAAGGPATVEGGDVLVLGGGAVLVGMSERTRPAGVERLARSLFAGGEVTRIVALRMPETRALMHLDTVLTMVDPETFVKYAGLGMLPGYTVAPGDLDDPGKEMVVTDHAPEDMHRAIAAALGLPDIRVLTTEQDVHAAEREQWDDGCNVLAVSPGVVVTYERNVTTNTYLRREGVEVLEIPGGELGRGRGGPRCMSCPVQRDGL</sequence>
<dbReference type="Pfam" id="PF02274">
    <property type="entry name" value="ADI"/>
    <property type="match status" value="1"/>
</dbReference>
<dbReference type="RefSeq" id="WP_218129725.1">
    <property type="nucleotide sequence ID" value="NZ_FNBE01000003.1"/>
</dbReference>
<dbReference type="InterPro" id="IPR003876">
    <property type="entry name" value="Arg_deiminase"/>
</dbReference>
<evidence type="ECO:0000256" key="1">
    <source>
        <dbReference type="ARBA" id="ARBA00010206"/>
    </source>
</evidence>
<dbReference type="PIRSF" id="PIRSF006356">
    <property type="entry name" value="Arg_deiminase"/>
    <property type="match status" value="1"/>
</dbReference>
<dbReference type="EC" id="3.5.3.6" evidence="3"/>
<dbReference type="GO" id="GO:0019546">
    <property type="term" value="P:L-arginine deiminase pathway"/>
    <property type="evidence" value="ECO:0007669"/>
    <property type="project" value="TreeGrafter"/>
</dbReference>
<feature type="active site" description="Amidino-cysteine intermediate" evidence="3 4">
    <location>
        <position position="402"/>
    </location>
</feature>
<dbReference type="NCBIfam" id="NF002381">
    <property type="entry name" value="PRK01388.1"/>
    <property type="match status" value="1"/>
</dbReference>
<organism evidence="5 6">
    <name type="scientific">Pseudonocardia oroxyli</name>
    <dbReference type="NCBI Taxonomy" id="366584"/>
    <lineage>
        <taxon>Bacteria</taxon>
        <taxon>Bacillati</taxon>
        <taxon>Actinomycetota</taxon>
        <taxon>Actinomycetes</taxon>
        <taxon>Pseudonocardiales</taxon>
        <taxon>Pseudonocardiaceae</taxon>
        <taxon>Pseudonocardia</taxon>
    </lineage>
</organism>
<dbReference type="PANTHER" id="PTHR47271">
    <property type="entry name" value="ARGININE DEIMINASE"/>
    <property type="match status" value="1"/>
</dbReference>
<dbReference type="PRINTS" id="PR01466">
    <property type="entry name" value="ARGDEIMINASE"/>
</dbReference>
<dbReference type="AlphaFoldDB" id="A0A1G7IEJ6"/>
<evidence type="ECO:0000256" key="4">
    <source>
        <dbReference type="PIRSR" id="PIRSR006356-1"/>
    </source>
</evidence>
<evidence type="ECO:0000256" key="3">
    <source>
        <dbReference type="HAMAP-Rule" id="MF_00242"/>
    </source>
</evidence>
<proteinExistence type="inferred from homology"/>
<dbReference type="EMBL" id="FNBE01000003">
    <property type="protein sequence ID" value="SDF10924.1"/>
    <property type="molecule type" value="Genomic_DNA"/>
</dbReference>
<name>A0A1G7IEJ6_PSEOR</name>
<protein>
    <recommendedName>
        <fullName evidence="3">Arginine deiminase</fullName>
        <shortName evidence="3">ADI</shortName>
        <ecNumber evidence="3">3.5.3.6</ecNumber>
    </recommendedName>
    <alternativeName>
        <fullName evidence="3">Arginine dihydrolase</fullName>
        <shortName evidence="3">AD</shortName>
    </alternativeName>
</protein>
<dbReference type="STRING" id="366584.SAMN05216377_103277"/>
<dbReference type="SUPFAM" id="SSF55909">
    <property type="entry name" value="Pentein"/>
    <property type="match status" value="1"/>
</dbReference>
<gene>
    <name evidence="3" type="primary">arcA</name>
    <name evidence="5" type="ORF">SAMN05216377_103277</name>
</gene>
<dbReference type="Proteomes" id="UP000198967">
    <property type="component" value="Unassembled WGS sequence"/>
</dbReference>
<comment type="pathway">
    <text evidence="3">Amino-acid degradation; L-arginine degradation via ADI pathway; carbamoyl phosphate from L-arginine: step 1/2.</text>
</comment>
<dbReference type="Gene3D" id="3.75.10.10">
    <property type="entry name" value="L-arginine/glycine Amidinotransferase, Chain A"/>
    <property type="match status" value="1"/>
</dbReference>
<dbReference type="Gene3D" id="1.10.3930.10">
    <property type="entry name" value="Arginine deiminase"/>
    <property type="match status" value="1"/>
</dbReference>
<reference evidence="5 6" key="1">
    <citation type="submission" date="2016-10" db="EMBL/GenBank/DDBJ databases">
        <authorList>
            <person name="de Groot N.N."/>
        </authorList>
    </citation>
    <scope>NUCLEOTIDE SEQUENCE [LARGE SCALE GENOMIC DNA]</scope>
    <source>
        <strain evidence="5 6">CGMCC 4.3143</strain>
    </source>
</reference>
<evidence type="ECO:0000313" key="5">
    <source>
        <dbReference type="EMBL" id="SDF10924.1"/>
    </source>
</evidence>